<reference evidence="3 4" key="1">
    <citation type="submission" date="2020-10" db="EMBL/GenBank/DDBJ databases">
        <title>Connecting structure to function with the recovery of over 1000 high-quality activated sludge metagenome-assembled genomes encoding full-length rRNA genes using long-read sequencing.</title>
        <authorList>
            <person name="Singleton C.M."/>
            <person name="Petriglieri F."/>
            <person name="Kristensen J.M."/>
            <person name="Kirkegaard R.H."/>
            <person name="Michaelsen T.Y."/>
            <person name="Andersen M.H."/>
            <person name="Karst S.M."/>
            <person name="Dueholm M.S."/>
            <person name="Nielsen P.H."/>
            <person name="Albertsen M."/>
        </authorList>
    </citation>
    <scope>NUCLEOTIDE SEQUENCE [LARGE SCALE GENOMIC DNA]</scope>
    <source>
        <strain evidence="3">EsbW_18-Q3-R4-48_BATAC.285</strain>
    </source>
</reference>
<accession>A0A935Q1W6</accession>
<sequence length="396" mass="43792">MKLIEIGFKGYKAYNGNDAPLQCLRLAPLTLVFGKNNSKKSALVRLPRLLLGGMECNDDRVLPIEVRGLSYGSRFLDMIHGGDFFGRTSFRVLAEDQGRTLDFEVTLYSRDAFAADEPPRVWSYAMKAPETISIDDPTVPGRLQTKFKGLLPPESRYDVWRKAAGAALGSMVYLGPTREPVALVYANDQTTALGLRGTAAPQLLRMNGILADRVGSWYARHMDGWRLSLKRDGDSFSLQIVRGGKLSANLAQGGEGLQQVLPVVAHQLWRQLVDSGPFLDVVEQPELHLHAAAQAPLADLFIDTALQGRGEVIVETHSEPLLLRTQRRIAEGKLRPDQLALYFVEMTDTGSQLRAVQVSPDGELDWWPAGVFEEDFSEVAAIRRAQRTHGLGEARS</sequence>
<dbReference type="AlphaFoldDB" id="A0A935Q1W6"/>
<protein>
    <submittedName>
        <fullName evidence="3">AAA family ATPase</fullName>
    </submittedName>
</protein>
<dbReference type="InterPro" id="IPR022532">
    <property type="entry name" value="DUF3696"/>
</dbReference>
<proteinExistence type="predicted"/>
<dbReference type="EMBL" id="JADJMH010000019">
    <property type="protein sequence ID" value="MBK7676438.1"/>
    <property type="molecule type" value="Genomic_DNA"/>
</dbReference>
<evidence type="ECO:0000313" key="3">
    <source>
        <dbReference type="EMBL" id="MBK7676438.1"/>
    </source>
</evidence>
<dbReference type="GO" id="GO:0005524">
    <property type="term" value="F:ATP binding"/>
    <property type="evidence" value="ECO:0007669"/>
    <property type="project" value="InterPro"/>
</dbReference>
<evidence type="ECO:0000313" key="4">
    <source>
        <dbReference type="Proteomes" id="UP000697998"/>
    </source>
</evidence>
<dbReference type="Pfam" id="PF12476">
    <property type="entry name" value="DUF3696"/>
    <property type="match status" value="1"/>
</dbReference>
<organism evidence="3 4">
    <name type="scientific">Candidatus Accumulibacter proximus</name>
    <dbReference type="NCBI Taxonomy" id="2954385"/>
    <lineage>
        <taxon>Bacteria</taxon>
        <taxon>Pseudomonadati</taxon>
        <taxon>Pseudomonadota</taxon>
        <taxon>Betaproteobacteria</taxon>
        <taxon>Candidatus Accumulibacter</taxon>
    </lineage>
</organism>
<evidence type="ECO:0000259" key="2">
    <source>
        <dbReference type="Pfam" id="PF13304"/>
    </source>
</evidence>
<name>A0A935Q1W6_9PROT</name>
<dbReference type="Proteomes" id="UP000697998">
    <property type="component" value="Unassembled WGS sequence"/>
</dbReference>
<evidence type="ECO:0000259" key="1">
    <source>
        <dbReference type="Pfam" id="PF12476"/>
    </source>
</evidence>
<comment type="caution">
    <text evidence="3">The sequence shown here is derived from an EMBL/GenBank/DDBJ whole genome shotgun (WGS) entry which is preliminary data.</text>
</comment>
<feature type="domain" description="DUF3696" evidence="1">
    <location>
        <begin position="335"/>
        <end position="378"/>
    </location>
</feature>
<dbReference type="Pfam" id="PF13304">
    <property type="entry name" value="AAA_21"/>
    <property type="match status" value="1"/>
</dbReference>
<gene>
    <name evidence="3" type="ORF">IPJ27_17710</name>
</gene>
<dbReference type="GO" id="GO:0016887">
    <property type="term" value="F:ATP hydrolysis activity"/>
    <property type="evidence" value="ECO:0007669"/>
    <property type="project" value="InterPro"/>
</dbReference>
<dbReference type="InterPro" id="IPR003959">
    <property type="entry name" value="ATPase_AAA_core"/>
</dbReference>
<feature type="domain" description="ATPase AAA-type core" evidence="2">
    <location>
        <begin position="225"/>
        <end position="323"/>
    </location>
</feature>